<comment type="caution">
    <text evidence="14">The sequence shown here is derived from an EMBL/GenBank/DDBJ whole genome shotgun (WGS) entry which is preliminary data.</text>
</comment>
<feature type="binding site" evidence="10">
    <location>
        <begin position="20"/>
        <end position="27"/>
    </location>
    <ligand>
        <name>ATP</name>
        <dbReference type="ChEBI" id="CHEBI:30616"/>
    </ligand>
</feature>
<dbReference type="InterPro" id="IPR027417">
    <property type="entry name" value="P-loop_NTPase"/>
</dbReference>
<feature type="region of interest" description="Disordered" evidence="11">
    <location>
        <begin position="637"/>
        <end position="684"/>
    </location>
</feature>
<dbReference type="GO" id="GO:0005634">
    <property type="term" value="C:nucleus"/>
    <property type="evidence" value="ECO:0007669"/>
    <property type="project" value="TreeGrafter"/>
</dbReference>
<evidence type="ECO:0000256" key="4">
    <source>
        <dbReference type="ARBA" id="ARBA00022806"/>
    </source>
</evidence>
<evidence type="ECO:0000313" key="14">
    <source>
        <dbReference type="EMBL" id="PRT52987.1"/>
    </source>
</evidence>
<evidence type="ECO:0000256" key="10">
    <source>
        <dbReference type="PROSITE-ProRule" id="PRU00560"/>
    </source>
</evidence>
<dbReference type="Gene3D" id="1.10.10.160">
    <property type="match status" value="1"/>
</dbReference>
<comment type="similarity">
    <text evidence="1">Belongs to the helicase family. UvrD subfamily.</text>
</comment>
<feature type="domain" description="UvrD-like helicase C-terminal" evidence="13">
    <location>
        <begin position="280"/>
        <end position="531"/>
    </location>
</feature>
<gene>
    <name evidence="14" type="ORF">B9G98_00607</name>
</gene>
<dbReference type="EMBL" id="NDIQ01000001">
    <property type="protein sequence ID" value="PRT52987.1"/>
    <property type="molecule type" value="Genomic_DNA"/>
</dbReference>
<evidence type="ECO:0000256" key="1">
    <source>
        <dbReference type="ARBA" id="ARBA00009922"/>
    </source>
</evidence>
<keyword evidence="15" id="KW-1185">Reference proteome</keyword>
<evidence type="ECO:0000256" key="5">
    <source>
        <dbReference type="ARBA" id="ARBA00022840"/>
    </source>
</evidence>
<accession>A0A2T0FDE3</accession>
<dbReference type="RefSeq" id="XP_024662933.1">
    <property type="nucleotide sequence ID" value="XM_024807165.1"/>
</dbReference>
<keyword evidence="5 10" id="KW-0067">ATP-binding</keyword>
<evidence type="ECO:0000256" key="9">
    <source>
        <dbReference type="ARBA" id="ARBA00048988"/>
    </source>
</evidence>
<dbReference type="GO" id="GO:0016787">
    <property type="term" value="F:hydrolase activity"/>
    <property type="evidence" value="ECO:0007669"/>
    <property type="project" value="UniProtKB-UniRule"/>
</dbReference>
<dbReference type="PANTHER" id="PTHR11070">
    <property type="entry name" value="UVRD / RECB / PCRA DNA HELICASE FAMILY MEMBER"/>
    <property type="match status" value="1"/>
</dbReference>
<evidence type="ECO:0000259" key="12">
    <source>
        <dbReference type="PROSITE" id="PS51198"/>
    </source>
</evidence>
<dbReference type="Pfam" id="PF13361">
    <property type="entry name" value="UvrD_C"/>
    <property type="match status" value="1"/>
</dbReference>
<evidence type="ECO:0000256" key="2">
    <source>
        <dbReference type="ARBA" id="ARBA00022741"/>
    </source>
</evidence>
<dbReference type="GO" id="GO:0003677">
    <property type="term" value="F:DNA binding"/>
    <property type="evidence" value="ECO:0007669"/>
    <property type="project" value="InterPro"/>
</dbReference>
<reference evidence="14 15" key="1">
    <citation type="submission" date="2017-04" db="EMBL/GenBank/DDBJ databases">
        <title>Genome sequencing of [Candida] sorbophila.</title>
        <authorList>
            <person name="Ahn J.O."/>
        </authorList>
    </citation>
    <scope>NUCLEOTIDE SEQUENCE [LARGE SCALE GENOMIC DNA]</scope>
    <source>
        <strain evidence="14 15">DS02</strain>
    </source>
</reference>
<dbReference type="Gene3D" id="3.40.50.300">
    <property type="entry name" value="P-loop containing nucleotide triphosphate hydrolases"/>
    <property type="match status" value="2"/>
</dbReference>
<dbReference type="Proteomes" id="UP000238350">
    <property type="component" value="Unassembled WGS sequence"/>
</dbReference>
<feature type="compositionally biased region" description="Polar residues" evidence="11">
    <location>
        <begin position="668"/>
        <end position="684"/>
    </location>
</feature>
<evidence type="ECO:0000256" key="11">
    <source>
        <dbReference type="SAM" id="MobiDB-lite"/>
    </source>
</evidence>
<name>A0A2T0FDE3_9ASCO</name>
<dbReference type="PROSITE" id="PS51217">
    <property type="entry name" value="UVRD_HELICASE_CTER"/>
    <property type="match status" value="1"/>
</dbReference>
<dbReference type="STRING" id="45607.A0A2T0FDE3"/>
<protein>
    <recommendedName>
        <fullName evidence="8">DNA 3'-5' helicase</fullName>
        <ecNumber evidence="8">5.6.2.4</ecNumber>
    </recommendedName>
</protein>
<dbReference type="AlphaFoldDB" id="A0A2T0FDE3"/>
<dbReference type="GeneID" id="36514356"/>
<organism evidence="14 15">
    <name type="scientific">Wickerhamiella sorbophila</name>
    <dbReference type="NCBI Taxonomy" id="45607"/>
    <lineage>
        <taxon>Eukaryota</taxon>
        <taxon>Fungi</taxon>
        <taxon>Dikarya</taxon>
        <taxon>Ascomycota</taxon>
        <taxon>Saccharomycotina</taxon>
        <taxon>Dipodascomycetes</taxon>
        <taxon>Dipodascales</taxon>
        <taxon>Trichomonascaceae</taxon>
        <taxon>Wickerhamiella</taxon>
    </lineage>
</organism>
<dbReference type="SUPFAM" id="SSF52540">
    <property type="entry name" value="P-loop containing nucleoside triphosphate hydrolases"/>
    <property type="match status" value="1"/>
</dbReference>
<evidence type="ECO:0000256" key="6">
    <source>
        <dbReference type="ARBA" id="ARBA00023235"/>
    </source>
</evidence>
<dbReference type="Pfam" id="PF00580">
    <property type="entry name" value="UvrD-helicase"/>
    <property type="match status" value="1"/>
</dbReference>
<dbReference type="PROSITE" id="PS51198">
    <property type="entry name" value="UVRD_HELICASE_ATP_BIND"/>
    <property type="match status" value="1"/>
</dbReference>
<evidence type="ECO:0000256" key="7">
    <source>
        <dbReference type="ARBA" id="ARBA00034617"/>
    </source>
</evidence>
<keyword evidence="3 10" id="KW-0378">Hydrolase</keyword>
<dbReference type="OrthoDB" id="1470711at2759"/>
<proteinExistence type="inferred from homology"/>
<dbReference type="GO" id="GO:0000725">
    <property type="term" value="P:recombinational repair"/>
    <property type="evidence" value="ECO:0007669"/>
    <property type="project" value="TreeGrafter"/>
</dbReference>
<dbReference type="EC" id="5.6.2.4" evidence="8"/>
<dbReference type="InterPro" id="IPR014017">
    <property type="entry name" value="DNA_helicase_UvrD-like_C"/>
</dbReference>
<feature type="domain" description="UvrD-like helicase ATP-binding" evidence="12">
    <location>
        <begin position="1"/>
        <end position="279"/>
    </location>
</feature>
<keyword evidence="6" id="KW-0413">Isomerase</keyword>
<dbReference type="GO" id="GO:0005524">
    <property type="term" value="F:ATP binding"/>
    <property type="evidence" value="ECO:0007669"/>
    <property type="project" value="UniProtKB-UniRule"/>
</dbReference>
<dbReference type="GO" id="GO:0043138">
    <property type="term" value="F:3'-5' DNA helicase activity"/>
    <property type="evidence" value="ECO:0007669"/>
    <property type="project" value="UniProtKB-EC"/>
</dbReference>
<comment type="catalytic activity">
    <reaction evidence="7">
        <text>Couples ATP hydrolysis with the unwinding of duplex DNA by translocating in the 3'-5' direction.</text>
        <dbReference type="EC" id="5.6.2.4"/>
    </reaction>
</comment>
<evidence type="ECO:0000256" key="8">
    <source>
        <dbReference type="ARBA" id="ARBA00034808"/>
    </source>
</evidence>
<dbReference type="InterPro" id="IPR013986">
    <property type="entry name" value="DExx_box_DNA_helicase_dom_sf"/>
</dbReference>
<evidence type="ECO:0000313" key="15">
    <source>
        <dbReference type="Proteomes" id="UP000238350"/>
    </source>
</evidence>
<sequence>MNAEQKLAVSAPKGYVQIIAGPGTGKTFTLIHRLKYLIDSGLDPKSLVVMTFTNQAANEMTQRLSIDKSQMPFLSTFHKVAIRILKQIGRVNFRIAVESDQRSILSDIVQGADLDFLYTKSSGEKISFQRTQSKDIDILQRCISKLKGQGIGPNDSDRLFPFYCRYNAELERRGMYDFDDILIKLRDYLWDPSTEEGKRIQQFAKTIQGVLVDEFQDTNALQLDLAEALAEESGCLTVVGDPDQSIYGFRTANPKNFSTLTEHHPETHIYFLSRNYRSTNGILSFAESTINKSHTRLFSQSRELKAVAKCSSTPYMVQSAEFQLTAQFHALANQIERLVNSGIEYGEVAVLARQRRHFAVLEAILLRQKIPYKVFGGKSLSKRKSIQLILDYLRVVVSGEDDMALSRTINVPARGIGPKTLEVLKGNHRNLYLAMLEKSPHKGVHEYLNLICNLREMREQNGDLYDIVSLVMEVVQAEVRDDENYVSAFIESCRGIPANELEECMENWALDTSQSTDRGSVTLSTIHSAKGLEWPVVYVTLNNDFFNFMDNNQHDEETRLLYVAMTRACAHLVVLYNTPHPGLPDNFKAVKSIDQCAPDMKALSSILKRKIVFKRPTVDDQMVGFISAIDLPIPETKPETAAKSTQSQLPFRKLPATKKPRHEPGRPANQSNQSTLSSFFKISK</sequence>
<dbReference type="InterPro" id="IPR014016">
    <property type="entry name" value="UvrD-like_ATP-bd"/>
</dbReference>
<evidence type="ECO:0000256" key="3">
    <source>
        <dbReference type="ARBA" id="ARBA00022801"/>
    </source>
</evidence>
<evidence type="ECO:0000259" key="13">
    <source>
        <dbReference type="PROSITE" id="PS51217"/>
    </source>
</evidence>
<comment type="catalytic activity">
    <reaction evidence="9">
        <text>ATP + H2O = ADP + phosphate + H(+)</text>
        <dbReference type="Rhea" id="RHEA:13065"/>
        <dbReference type="ChEBI" id="CHEBI:15377"/>
        <dbReference type="ChEBI" id="CHEBI:15378"/>
        <dbReference type="ChEBI" id="CHEBI:30616"/>
        <dbReference type="ChEBI" id="CHEBI:43474"/>
        <dbReference type="ChEBI" id="CHEBI:456216"/>
        <dbReference type="EC" id="5.6.2.4"/>
    </reaction>
</comment>
<dbReference type="Gene3D" id="1.10.486.10">
    <property type="entry name" value="PCRA, domain 4"/>
    <property type="match status" value="1"/>
</dbReference>
<dbReference type="CDD" id="cd17932">
    <property type="entry name" value="DEXQc_UvrD"/>
    <property type="match status" value="1"/>
</dbReference>
<dbReference type="InterPro" id="IPR000212">
    <property type="entry name" value="DNA_helicase_UvrD/REP"/>
</dbReference>
<keyword evidence="2 10" id="KW-0547">Nucleotide-binding</keyword>
<dbReference type="PANTHER" id="PTHR11070:SF46">
    <property type="entry name" value="ATP-DEPENDENT DNA HELICASE HMI1, MITOCHONDRIAL"/>
    <property type="match status" value="1"/>
</dbReference>
<keyword evidence="4 10" id="KW-0347">Helicase</keyword>